<dbReference type="Pfam" id="PF01168">
    <property type="entry name" value="Ala_racemase_N"/>
    <property type="match status" value="1"/>
</dbReference>
<comment type="cofactor">
    <cofactor evidence="2 6 7">
        <name>pyridoxal 5'-phosphate</name>
        <dbReference type="ChEBI" id="CHEBI:597326"/>
    </cofactor>
</comment>
<feature type="binding site" evidence="6 8">
    <location>
        <position position="130"/>
    </location>
    <ligand>
        <name>substrate</name>
    </ligand>
</feature>
<comment type="pathway">
    <text evidence="6">Amino-acid biosynthesis; D-alanine biosynthesis; D-alanine from L-alanine: step 1/1.</text>
</comment>
<protein>
    <recommendedName>
        <fullName evidence="3 6">Alanine racemase</fullName>
        <ecNumber evidence="3 6">5.1.1.1</ecNumber>
    </recommendedName>
</protein>
<dbReference type="InterPro" id="IPR029066">
    <property type="entry name" value="PLP-binding_barrel"/>
</dbReference>
<dbReference type="PANTHER" id="PTHR30511:SF0">
    <property type="entry name" value="ALANINE RACEMASE, CATABOLIC-RELATED"/>
    <property type="match status" value="1"/>
</dbReference>
<dbReference type="InterPro" id="IPR001608">
    <property type="entry name" value="Ala_racemase_N"/>
</dbReference>
<comment type="function">
    <text evidence="6">Catalyzes the interconversion of L-alanine and D-alanine. May also act on other amino acids.</text>
</comment>
<feature type="domain" description="Alanine racemase C-terminal" evidence="9">
    <location>
        <begin position="223"/>
        <end position="345"/>
    </location>
</feature>
<feature type="modified residue" description="N6-(pyridoxal phosphate)lysine" evidence="6 7">
    <location>
        <position position="35"/>
    </location>
</feature>
<dbReference type="PATRIC" id="fig|1675527.3.peg.2090"/>
<organism evidence="10 11">
    <name type="scientific">Candidatus Rhodobacter oscarellae</name>
    <dbReference type="NCBI Taxonomy" id="1675527"/>
    <lineage>
        <taxon>Bacteria</taxon>
        <taxon>Pseudomonadati</taxon>
        <taxon>Pseudomonadota</taxon>
        <taxon>Alphaproteobacteria</taxon>
        <taxon>Rhodobacterales</taxon>
        <taxon>Rhodobacter group</taxon>
        <taxon>Rhodobacter</taxon>
    </lineage>
</organism>
<keyword evidence="11" id="KW-1185">Reference proteome</keyword>
<dbReference type="SUPFAM" id="SSF51419">
    <property type="entry name" value="PLP-binding barrel"/>
    <property type="match status" value="1"/>
</dbReference>
<evidence type="ECO:0000256" key="3">
    <source>
        <dbReference type="ARBA" id="ARBA00013089"/>
    </source>
</evidence>
<dbReference type="CDD" id="cd00430">
    <property type="entry name" value="PLPDE_III_AR"/>
    <property type="match status" value="1"/>
</dbReference>
<dbReference type="RefSeq" id="WP_049642820.1">
    <property type="nucleotide sequence ID" value="NZ_LFTY01000002.1"/>
</dbReference>
<name>A0A0J9E2U0_9RHOB</name>
<evidence type="ECO:0000256" key="4">
    <source>
        <dbReference type="ARBA" id="ARBA00022898"/>
    </source>
</evidence>
<dbReference type="Gene3D" id="3.20.20.10">
    <property type="entry name" value="Alanine racemase"/>
    <property type="match status" value="1"/>
</dbReference>
<dbReference type="Proteomes" id="UP000037178">
    <property type="component" value="Unassembled WGS sequence"/>
</dbReference>
<comment type="similarity">
    <text evidence="6">Belongs to the alanine racemase family.</text>
</comment>
<evidence type="ECO:0000313" key="11">
    <source>
        <dbReference type="Proteomes" id="UP000037178"/>
    </source>
</evidence>
<reference evidence="10 11" key="1">
    <citation type="submission" date="2015-06" db="EMBL/GenBank/DDBJ databases">
        <title>Draft genome sequence of an Alphaproteobacteria species associated to the Mediterranean sponge Oscarella lobularis.</title>
        <authorList>
            <person name="Jourda C."/>
            <person name="Santini S."/>
            <person name="Claverie J.-M."/>
        </authorList>
    </citation>
    <scope>NUCLEOTIDE SEQUENCE [LARGE SCALE GENOMIC DNA]</scope>
    <source>
        <strain evidence="10">IGS</strain>
    </source>
</reference>
<dbReference type="InterPro" id="IPR009006">
    <property type="entry name" value="Ala_racemase/Decarboxylase_C"/>
</dbReference>
<dbReference type="UniPathway" id="UPA00042">
    <property type="reaction ID" value="UER00497"/>
</dbReference>
<dbReference type="PANTHER" id="PTHR30511">
    <property type="entry name" value="ALANINE RACEMASE"/>
    <property type="match status" value="1"/>
</dbReference>
<comment type="caution">
    <text evidence="10">The sequence shown here is derived from an EMBL/GenBank/DDBJ whole genome shotgun (WGS) entry which is preliminary data.</text>
</comment>
<dbReference type="GO" id="GO:0008784">
    <property type="term" value="F:alanine racemase activity"/>
    <property type="evidence" value="ECO:0007669"/>
    <property type="project" value="UniProtKB-UniRule"/>
</dbReference>
<proteinExistence type="inferred from homology"/>
<dbReference type="GO" id="GO:0005829">
    <property type="term" value="C:cytosol"/>
    <property type="evidence" value="ECO:0007669"/>
    <property type="project" value="TreeGrafter"/>
</dbReference>
<dbReference type="SMART" id="SM01005">
    <property type="entry name" value="Ala_racemase_C"/>
    <property type="match status" value="1"/>
</dbReference>
<evidence type="ECO:0000256" key="1">
    <source>
        <dbReference type="ARBA" id="ARBA00000316"/>
    </source>
</evidence>
<gene>
    <name evidence="10" type="ORF">AIOL_001985</name>
</gene>
<dbReference type="Pfam" id="PF00842">
    <property type="entry name" value="Ala_racemase_C"/>
    <property type="match status" value="1"/>
</dbReference>
<evidence type="ECO:0000256" key="2">
    <source>
        <dbReference type="ARBA" id="ARBA00001933"/>
    </source>
</evidence>
<keyword evidence="4 6" id="KW-0663">Pyridoxal phosphate</keyword>
<evidence type="ECO:0000256" key="6">
    <source>
        <dbReference type="HAMAP-Rule" id="MF_01201"/>
    </source>
</evidence>
<evidence type="ECO:0000259" key="9">
    <source>
        <dbReference type="SMART" id="SM01005"/>
    </source>
</evidence>
<dbReference type="EC" id="5.1.1.1" evidence="3 6"/>
<dbReference type="GO" id="GO:0030632">
    <property type="term" value="P:D-alanine biosynthetic process"/>
    <property type="evidence" value="ECO:0007669"/>
    <property type="project" value="UniProtKB-UniRule"/>
</dbReference>
<dbReference type="OrthoDB" id="9813814at2"/>
<dbReference type="InterPro" id="IPR011079">
    <property type="entry name" value="Ala_racemase_C"/>
</dbReference>
<dbReference type="PRINTS" id="PR00992">
    <property type="entry name" value="ALARACEMASE"/>
</dbReference>
<dbReference type="EMBL" id="LFTY01000002">
    <property type="protein sequence ID" value="KMW57027.1"/>
    <property type="molecule type" value="Genomic_DNA"/>
</dbReference>
<evidence type="ECO:0000256" key="5">
    <source>
        <dbReference type="ARBA" id="ARBA00023235"/>
    </source>
</evidence>
<dbReference type="AlphaFoldDB" id="A0A0J9E2U0"/>
<evidence type="ECO:0000256" key="7">
    <source>
        <dbReference type="PIRSR" id="PIRSR600821-50"/>
    </source>
</evidence>
<keyword evidence="5 6" id="KW-0413">Isomerase</keyword>
<feature type="active site" description="Proton acceptor; specific for D-alanine" evidence="6">
    <location>
        <position position="35"/>
    </location>
</feature>
<dbReference type="STRING" id="1675527.AIOL_001985"/>
<feature type="active site" description="Proton acceptor; specific for L-alanine" evidence="6">
    <location>
        <position position="244"/>
    </location>
</feature>
<sequence>MSTGHLTIDLGAIVANWRALDAMSAGHVETGATVKANAYSLGAAPVSRALAKAGCRTFFVAAAEEGAAVRQSVGDKPRVFVYSGHMAGDTDMIGDLGLIPLLNSIEQMTRHIEALPGHPFGIQLDSGMNRLGMEPEEWFAVRDLVLKQGPKLIISHLACGDEPAHPMNAQQLDQFRAMTDGLQVPLSLSATAGVLLGPEYHFAMTRPGIGLYGGLPFAEASPVAAVSIPVIQTRDLEEGEPVGYGNAWIAERPTRIATIAAGYADGIIRAASNNGTLFAGCKPCKLVGRVSMDMLTIDITDLDRTPSALEILGPDQGIDALAEQAGTIGHEILTALGNRYQRRYRGAP</sequence>
<dbReference type="GO" id="GO:0030170">
    <property type="term" value="F:pyridoxal phosphate binding"/>
    <property type="evidence" value="ECO:0007669"/>
    <property type="project" value="UniProtKB-UniRule"/>
</dbReference>
<dbReference type="InterPro" id="IPR000821">
    <property type="entry name" value="Ala_racemase"/>
</dbReference>
<dbReference type="NCBIfam" id="TIGR00492">
    <property type="entry name" value="alr"/>
    <property type="match status" value="1"/>
</dbReference>
<dbReference type="SUPFAM" id="SSF50621">
    <property type="entry name" value="Alanine racemase C-terminal domain-like"/>
    <property type="match status" value="1"/>
</dbReference>
<evidence type="ECO:0000256" key="8">
    <source>
        <dbReference type="PIRSR" id="PIRSR600821-52"/>
    </source>
</evidence>
<feature type="binding site" evidence="6 8">
    <location>
        <position position="292"/>
    </location>
    <ligand>
        <name>substrate</name>
    </ligand>
</feature>
<dbReference type="HAMAP" id="MF_01201">
    <property type="entry name" value="Ala_racemase"/>
    <property type="match status" value="1"/>
</dbReference>
<evidence type="ECO:0000313" key="10">
    <source>
        <dbReference type="EMBL" id="KMW57027.1"/>
    </source>
</evidence>
<dbReference type="Gene3D" id="2.40.37.10">
    <property type="entry name" value="Lyase, Ornithine Decarboxylase, Chain A, domain 1"/>
    <property type="match status" value="1"/>
</dbReference>
<comment type="catalytic activity">
    <reaction evidence="1 6">
        <text>L-alanine = D-alanine</text>
        <dbReference type="Rhea" id="RHEA:20249"/>
        <dbReference type="ChEBI" id="CHEBI:57416"/>
        <dbReference type="ChEBI" id="CHEBI:57972"/>
        <dbReference type="EC" id="5.1.1.1"/>
    </reaction>
</comment>
<accession>A0A0J9E2U0</accession>